<gene>
    <name evidence="7" type="ORF">A2Y99_05080</name>
</gene>
<proteinExistence type="predicted"/>
<dbReference type="InterPro" id="IPR037185">
    <property type="entry name" value="EmrE-like"/>
</dbReference>
<comment type="subcellular location">
    <subcellularLocation>
        <location evidence="1">Cell membrane</location>
        <topology evidence="1">Multi-pass membrane protein</topology>
    </subcellularLocation>
</comment>
<feature type="transmembrane region" description="Helical" evidence="6">
    <location>
        <begin position="42"/>
        <end position="71"/>
    </location>
</feature>
<keyword evidence="2" id="KW-1003">Cell membrane</keyword>
<dbReference type="PANTHER" id="PTHR30561">
    <property type="entry name" value="SMR FAMILY PROTON-DEPENDENT DRUG EFFLUX TRANSPORTER SUGE"/>
    <property type="match status" value="1"/>
</dbReference>
<accession>A0A1F5YJ49</accession>
<protein>
    <recommendedName>
        <fullName evidence="9">EamA domain-containing protein</fullName>
    </recommendedName>
</protein>
<keyword evidence="4 6" id="KW-1133">Transmembrane helix</keyword>
<dbReference type="GO" id="GO:0022857">
    <property type="term" value="F:transmembrane transporter activity"/>
    <property type="evidence" value="ECO:0007669"/>
    <property type="project" value="InterPro"/>
</dbReference>
<dbReference type="EMBL" id="MFIY01000019">
    <property type="protein sequence ID" value="OGG00196.1"/>
    <property type="molecule type" value="Genomic_DNA"/>
</dbReference>
<evidence type="ECO:0008006" key="9">
    <source>
        <dbReference type="Google" id="ProtNLM"/>
    </source>
</evidence>
<keyword evidence="5 6" id="KW-0472">Membrane</keyword>
<organism evidence="7 8">
    <name type="scientific">Candidatus Gottesmanbacteria bacterium RBG_13_37_7</name>
    <dbReference type="NCBI Taxonomy" id="1798369"/>
    <lineage>
        <taxon>Bacteria</taxon>
        <taxon>Candidatus Gottesmaniibacteriota</taxon>
    </lineage>
</organism>
<evidence type="ECO:0000313" key="8">
    <source>
        <dbReference type="Proteomes" id="UP000178230"/>
    </source>
</evidence>
<evidence type="ECO:0000256" key="4">
    <source>
        <dbReference type="ARBA" id="ARBA00022989"/>
    </source>
</evidence>
<comment type="caution">
    <text evidence="7">The sequence shown here is derived from an EMBL/GenBank/DDBJ whole genome shotgun (WGS) entry which is preliminary data.</text>
</comment>
<keyword evidence="3 6" id="KW-0812">Transmembrane</keyword>
<feature type="transmembrane region" description="Helical" evidence="6">
    <location>
        <begin position="104"/>
        <end position="121"/>
    </location>
</feature>
<evidence type="ECO:0000256" key="5">
    <source>
        <dbReference type="ARBA" id="ARBA00023136"/>
    </source>
</evidence>
<dbReference type="GO" id="GO:0005886">
    <property type="term" value="C:plasma membrane"/>
    <property type="evidence" value="ECO:0007669"/>
    <property type="project" value="UniProtKB-SubCell"/>
</dbReference>
<evidence type="ECO:0000313" key="7">
    <source>
        <dbReference type="EMBL" id="OGG00196.1"/>
    </source>
</evidence>
<dbReference type="AlphaFoldDB" id="A0A1F5YJ49"/>
<evidence type="ECO:0000256" key="3">
    <source>
        <dbReference type="ARBA" id="ARBA00022692"/>
    </source>
</evidence>
<evidence type="ECO:0000256" key="1">
    <source>
        <dbReference type="ARBA" id="ARBA00004651"/>
    </source>
</evidence>
<sequence length="124" mass="14002">MFKNYLLIFLSIAISVVAQTFLKSGMNKIGAISTLDWSTLWPLILQIATNINIIIGISMYVVGTFFWLVLLSRLDLSFLYPFGALQYLLIFIISFYFLGEEIKPARIIGVIFILIGILIIGKYG</sequence>
<dbReference type="Proteomes" id="UP000178230">
    <property type="component" value="Unassembled WGS sequence"/>
</dbReference>
<dbReference type="SUPFAM" id="SSF103481">
    <property type="entry name" value="Multidrug resistance efflux transporter EmrE"/>
    <property type="match status" value="1"/>
</dbReference>
<dbReference type="PANTHER" id="PTHR30561:SF9">
    <property type="entry name" value="4-AMINO-4-DEOXY-L-ARABINOSE-PHOSPHOUNDECAPRENOL FLIPPASE SUBUNIT ARNF-RELATED"/>
    <property type="match status" value="1"/>
</dbReference>
<dbReference type="Gene3D" id="1.10.3730.20">
    <property type="match status" value="1"/>
</dbReference>
<dbReference type="InterPro" id="IPR000390">
    <property type="entry name" value="Small_drug/metabolite_transptr"/>
</dbReference>
<reference evidence="7 8" key="1">
    <citation type="journal article" date="2016" name="Nat. Commun.">
        <title>Thousands of microbial genomes shed light on interconnected biogeochemical processes in an aquifer system.</title>
        <authorList>
            <person name="Anantharaman K."/>
            <person name="Brown C.T."/>
            <person name="Hug L.A."/>
            <person name="Sharon I."/>
            <person name="Castelle C.J."/>
            <person name="Probst A.J."/>
            <person name="Thomas B.C."/>
            <person name="Singh A."/>
            <person name="Wilkins M.J."/>
            <person name="Karaoz U."/>
            <person name="Brodie E.L."/>
            <person name="Williams K.H."/>
            <person name="Hubbard S.S."/>
            <person name="Banfield J.F."/>
        </authorList>
    </citation>
    <scope>NUCLEOTIDE SEQUENCE [LARGE SCALE GENOMIC DNA]</scope>
</reference>
<evidence type="ECO:0000256" key="2">
    <source>
        <dbReference type="ARBA" id="ARBA00022475"/>
    </source>
</evidence>
<name>A0A1F5YJ49_9BACT</name>
<evidence type="ECO:0000256" key="6">
    <source>
        <dbReference type="SAM" id="Phobius"/>
    </source>
</evidence>
<feature type="transmembrane region" description="Helical" evidence="6">
    <location>
        <begin position="78"/>
        <end position="98"/>
    </location>
</feature>